<feature type="transmembrane region" description="Helical" evidence="10">
    <location>
        <begin position="206"/>
        <end position="227"/>
    </location>
</feature>
<feature type="transmembrane region" description="Helical" evidence="10">
    <location>
        <begin position="233"/>
        <end position="255"/>
    </location>
</feature>
<accession>A0A1S4EE83</accession>
<reference evidence="12" key="1">
    <citation type="submission" date="2025-08" db="UniProtKB">
        <authorList>
            <consortium name="RefSeq"/>
        </authorList>
    </citation>
    <scope>IDENTIFICATION</scope>
</reference>
<evidence type="ECO:0000256" key="9">
    <source>
        <dbReference type="ARBA" id="ARBA00023160"/>
    </source>
</evidence>
<keyword evidence="9 10" id="KW-0275">Fatty acid biosynthesis</keyword>
<gene>
    <name evidence="12" type="primary">LOC103511071</name>
</gene>
<dbReference type="STRING" id="121845.A0A1S4EE83"/>
<evidence type="ECO:0000256" key="3">
    <source>
        <dbReference type="ARBA" id="ARBA00022679"/>
    </source>
</evidence>
<feature type="transmembrane region" description="Helical" evidence="10">
    <location>
        <begin position="172"/>
        <end position="194"/>
    </location>
</feature>
<dbReference type="GO" id="GO:0019367">
    <property type="term" value="P:fatty acid elongation, saturated fatty acid"/>
    <property type="evidence" value="ECO:0007669"/>
    <property type="project" value="TreeGrafter"/>
</dbReference>
<dbReference type="InterPro" id="IPR002076">
    <property type="entry name" value="ELO_fam"/>
</dbReference>
<name>A0A1S4EE83_DIACI</name>
<dbReference type="GO" id="GO:0034625">
    <property type="term" value="P:fatty acid elongation, monounsaturated fatty acid"/>
    <property type="evidence" value="ECO:0007669"/>
    <property type="project" value="TreeGrafter"/>
</dbReference>
<evidence type="ECO:0000256" key="2">
    <source>
        <dbReference type="ARBA" id="ARBA00022516"/>
    </source>
</evidence>
<keyword evidence="5 10" id="KW-0276">Fatty acid metabolism</keyword>
<keyword evidence="7 10" id="KW-0443">Lipid metabolism</keyword>
<dbReference type="GO" id="GO:0042761">
    <property type="term" value="P:very long-chain fatty acid biosynthetic process"/>
    <property type="evidence" value="ECO:0007669"/>
    <property type="project" value="TreeGrafter"/>
</dbReference>
<dbReference type="Proteomes" id="UP000079169">
    <property type="component" value="Unplaced"/>
</dbReference>
<feature type="transmembrane region" description="Helical" evidence="10">
    <location>
        <begin position="149"/>
        <end position="166"/>
    </location>
</feature>
<dbReference type="AlphaFoldDB" id="A0A1S4EE83"/>
<organism evidence="11 12">
    <name type="scientific">Diaphorina citri</name>
    <name type="common">Asian citrus psyllid</name>
    <dbReference type="NCBI Taxonomy" id="121845"/>
    <lineage>
        <taxon>Eukaryota</taxon>
        <taxon>Metazoa</taxon>
        <taxon>Ecdysozoa</taxon>
        <taxon>Arthropoda</taxon>
        <taxon>Hexapoda</taxon>
        <taxon>Insecta</taxon>
        <taxon>Pterygota</taxon>
        <taxon>Neoptera</taxon>
        <taxon>Paraneoptera</taxon>
        <taxon>Hemiptera</taxon>
        <taxon>Sternorrhyncha</taxon>
        <taxon>Psylloidea</taxon>
        <taxon>Psyllidae</taxon>
        <taxon>Diaphorininae</taxon>
        <taxon>Diaphorina</taxon>
    </lineage>
</organism>
<dbReference type="GO" id="GO:0005789">
    <property type="term" value="C:endoplasmic reticulum membrane"/>
    <property type="evidence" value="ECO:0007669"/>
    <property type="project" value="TreeGrafter"/>
</dbReference>
<evidence type="ECO:0000313" key="11">
    <source>
        <dbReference type="Proteomes" id="UP000079169"/>
    </source>
</evidence>
<dbReference type="PANTHER" id="PTHR11157:SF21">
    <property type="entry name" value="ELONGATION OF VERY LONG CHAIN FATTY ACIDS PROTEIN"/>
    <property type="match status" value="1"/>
</dbReference>
<proteinExistence type="inferred from homology"/>
<dbReference type="GeneID" id="103511071"/>
<protein>
    <recommendedName>
        <fullName evidence="10">Elongation of very long chain fatty acids protein</fullName>
        <ecNumber evidence="10">2.3.1.199</ecNumber>
    </recommendedName>
    <alternativeName>
        <fullName evidence="10">Very-long-chain 3-oxoacyl-CoA synthase</fullName>
    </alternativeName>
</protein>
<keyword evidence="6 10" id="KW-1133">Transmembrane helix</keyword>
<dbReference type="RefSeq" id="XP_026680741.1">
    <property type="nucleotide sequence ID" value="XM_026824940.1"/>
</dbReference>
<sequence length="266" mass="31523">MAQVITGVVNITNYLIETDHTDPRTRDWFWTGSLWRPFLLMCFYYYFVKFLGPWFMKNRQPYNLDTVLKVYNVFQILYSAFGVYIVIKVCYMDGQYSLICQPIDKRNTAQTYAEMLCVWYYYMAKITDLLDTVFFILRKKFKQASFLHVYHHTGMIITGLIGTRYVPGGHAVSLGAVNSFVHAIMYTYYLLSALDKKFTEAKWKRYITQLQMVQFVCLIVHFSLPFLFPCGYPLWPCAIIVPQYIFMLALFYDFYRKAYGNKPKQT</sequence>
<evidence type="ECO:0000313" key="12">
    <source>
        <dbReference type="RefSeq" id="XP_026680741.1"/>
    </source>
</evidence>
<dbReference type="EC" id="2.3.1.199" evidence="10"/>
<comment type="catalytic activity">
    <reaction evidence="10">
        <text>a very-long-chain acyl-CoA + malonyl-CoA + H(+) = a very-long-chain 3-oxoacyl-CoA + CO2 + CoA</text>
        <dbReference type="Rhea" id="RHEA:32727"/>
        <dbReference type="ChEBI" id="CHEBI:15378"/>
        <dbReference type="ChEBI" id="CHEBI:16526"/>
        <dbReference type="ChEBI" id="CHEBI:57287"/>
        <dbReference type="ChEBI" id="CHEBI:57384"/>
        <dbReference type="ChEBI" id="CHEBI:90725"/>
        <dbReference type="ChEBI" id="CHEBI:90736"/>
        <dbReference type="EC" id="2.3.1.199"/>
    </reaction>
</comment>
<evidence type="ECO:0000256" key="1">
    <source>
        <dbReference type="ARBA" id="ARBA00004141"/>
    </source>
</evidence>
<keyword evidence="11" id="KW-1185">Reference proteome</keyword>
<comment type="similarity">
    <text evidence="10">Belongs to the ELO family.</text>
</comment>
<keyword evidence="4 10" id="KW-0812">Transmembrane</keyword>
<dbReference type="PaxDb" id="121845-A0A1S4EE83"/>
<evidence type="ECO:0000256" key="7">
    <source>
        <dbReference type="ARBA" id="ARBA00023098"/>
    </source>
</evidence>
<dbReference type="Pfam" id="PF01151">
    <property type="entry name" value="ELO"/>
    <property type="match status" value="1"/>
</dbReference>
<dbReference type="PANTHER" id="PTHR11157">
    <property type="entry name" value="FATTY ACID ACYL TRANSFERASE-RELATED"/>
    <property type="match status" value="1"/>
</dbReference>
<evidence type="ECO:0000256" key="4">
    <source>
        <dbReference type="ARBA" id="ARBA00022692"/>
    </source>
</evidence>
<evidence type="ECO:0000256" key="10">
    <source>
        <dbReference type="RuleBase" id="RU361115"/>
    </source>
</evidence>
<evidence type="ECO:0000256" key="8">
    <source>
        <dbReference type="ARBA" id="ARBA00023136"/>
    </source>
</evidence>
<keyword evidence="2 10" id="KW-0444">Lipid biosynthesis</keyword>
<dbReference type="GO" id="GO:0009922">
    <property type="term" value="F:fatty acid elongase activity"/>
    <property type="evidence" value="ECO:0007669"/>
    <property type="project" value="UniProtKB-EC"/>
</dbReference>
<dbReference type="GO" id="GO:0034626">
    <property type="term" value="P:fatty acid elongation, polyunsaturated fatty acid"/>
    <property type="evidence" value="ECO:0007669"/>
    <property type="project" value="TreeGrafter"/>
</dbReference>
<feature type="transmembrane region" description="Helical" evidence="10">
    <location>
        <begin position="119"/>
        <end position="137"/>
    </location>
</feature>
<keyword evidence="8 10" id="KW-0472">Membrane</keyword>
<keyword evidence="3 10" id="KW-0808">Transferase</keyword>
<feature type="transmembrane region" description="Helical" evidence="10">
    <location>
        <begin position="68"/>
        <end position="87"/>
    </location>
</feature>
<evidence type="ECO:0000256" key="6">
    <source>
        <dbReference type="ARBA" id="ARBA00022989"/>
    </source>
</evidence>
<dbReference type="GO" id="GO:0030148">
    <property type="term" value="P:sphingolipid biosynthetic process"/>
    <property type="evidence" value="ECO:0007669"/>
    <property type="project" value="TreeGrafter"/>
</dbReference>
<feature type="transmembrane region" description="Helical" evidence="10">
    <location>
        <begin position="28"/>
        <end position="47"/>
    </location>
</feature>
<evidence type="ECO:0000256" key="5">
    <source>
        <dbReference type="ARBA" id="ARBA00022832"/>
    </source>
</evidence>
<dbReference type="OMA" id="SCGYPKW"/>
<dbReference type="KEGG" id="dci:103511071"/>
<comment type="subcellular location">
    <subcellularLocation>
        <location evidence="1">Membrane</location>
        <topology evidence="1">Multi-pass membrane protein</topology>
    </subcellularLocation>
</comment>